<dbReference type="InterPro" id="IPR023674">
    <property type="entry name" value="Ribosomal_uL1-like"/>
</dbReference>
<dbReference type="PANTHER" id="PTHR22952">
    <property type="entry name" value="CAMP-RESPONSE ELEMENT BINDING PROTEIN-RELATED"/>
    <property type="match status" value="1"/>
</dbReference>
<evidence type="ECO:0000256" key="1">
    <source>
        <dbReference type="ARBA" id="ARBA00004123"/>
    </source>
</evidence>
<organism evidence="11 12">
    <name type="scientific">Gossypium barbadense</name>
    <name type="common">Sea Island cotton</name>
    <name type="synonym">Hibiscus barbadensis</name>
    <dbReference type="NCBI Taxonomy" id="3634"/>
    <lineage>
        <taxon>Eukaryota</taxon>
        <taxon>Viridiplantae</taxon>
        <taxon>Streptophyta</taxon>
        <taxon>Embryophyta</taxon>
        <taxon>Tracheophyta</taxon>
        <taxon>Spermatophyta</taxon>
        <taxon>Magnoliopsida</taxon>
        <taxon>eudicotyledons</taxon>
        <taxon>Gunneridae</taxon>
        <taxon>Pentapetalae</taxon>
        <taxon>rosids</taxon>
        <taxon>malvids</taxon>
        <taxon>Malvales</taxon>
        <taxon>Malvaceae</taxon>
        <taxon>Malvoideae</taxon>
        <taxon>Gossypium</taxon>
    </lineage>
</organism>
<dbReference type="Pfam" id="PF00170">
    <property type="entry name" value="bZIP_1"/>
    <property type="match status" value="1"/>
</dbReference>
<evidence type="ECO:0000313" key="11">
    <source>
        <dbReference type="EMBL" id="PPS14483.1"/>
    </source>
</evidence>
<dbReference type="SUPFAM" id="SSF56808">
    <property type="entry name" value="Ribosomal protein L1"/>
    <property type="match status" value="2"/>
</dbReference>
<keyword evidence="8" id="KW-0175">Coiled coil</keyword>
<keyword evidence="5" id="KW-0539">Nucleus</keyword>
<dbReference type="AlphaFoldDB" id="A0A2P5YFX9"/>
<evidence type="ECO:0000256" key="9">
    <source>
        <dbReference type="SAM" id="MobiDB-lite"/>
    </source>
</evidence>
<evidence type="ECO:0000256" key="5">
    <source>
        <dbReference type="ARBA" id="ARBA00023242"/>
    </source>
</evidence>
<dbReference type="FunFam" id="3.30.190.20:FF:000006">
    <property type="entry name" value="Ribosomal protein"/>
    <property type="match status" value="1"/>
</dbReference>
<comment type="subcellular location">
    <subcellularLocation>
        <location evidence="1">Nucleus</location>
    </subcellularLocation>
</comment>
<dbReference type="CDD" id="cd00403">
    <property type="entry name" value="Ribosomal_L1"/>
    <property type="match status" value="1"/>
</dbReference>
<dbReference type="FunFam" id="1.20.5.170:FF:000036">
    <property type="entry name" value="ABSCISIC ACID-INSENSITIVE 5-like protein 2"/>
    <property type="match status" value="1"/>
</dbReference>
<dbReference type="FunFam" id="3.40.50.790:FF:000002">
    <property type="entry name" value="Ribosomal protein"/>
    <property type="match status" value="1"/>
</dbReference>
<feature type="compositionally biased region" description="Polar residues" evidence="9">
    <location>
        <begin position="34"/>
        <end position="44"/>
    </location>
</feature>
<protein>
    <recommendedName>
        <fullName evidence="10">BZIP domain-containing protein</fullName>
    </recommendedName>
</protein>
<dbReference type="InterPro" id="IPR004827">
    <property type="entry name" value="bZIP"/>
</dbReference>
<keyword evidence="4" id="KW-0238">DNA-binding</keyword>
<keyword evidence="6" id="KW-0687">Ribonucleoprotein</keyword>
<evidence type="ECO:0000256" key="7">
    <source>
        <dbReference type="ARBA" id="ARBA00062612"/>
    </source>
</evidence>
<name>A0A2P5YFX9_GOSBA</name>
<reference evidence="11 12" key="1">
    <citation type="submission" date="2015-01" db="EMBL/GenBank/DDBJ databases">
        <title>Genome of allotetraploid Gossypium barbadense reveals genomic plasticity and fiber elongation in cotton evolution.</title>
        <authorList>
            <person name="Chen X."/>
            <person name="Liu X."/>
            <person name="Zhao B."/>
            <person name="Zheng H."/>
            <person name="Hu Y."/>
            <person name="Lu G."/>
            <person name="Yang C."/>
            <person name="Chen J."/>
            <person name="Shan C."/>
            <person name="Zhang L."/>
            <person name="Zhou Y."/>
            <person name="Wang L."/>
            <person name="Guo W."/>
            <person name="Bai Y."/>
            <person name="Ruan J."/>
            <person name="Shangguan X."/>
            <person name="Mao Y."/>
            <person name="Jiang J."/>
            <person name="Zhu Y."/>
            <person name="Lei J."/>
            <person name="Kang H."/>
            <person name="Chen S."/>
            <person name="He X."/>
            <person name="Wang R."/>
            <person name="Wang Y."/>
            <person name="Chen J."/>
            <person name="Wang L."/>
            <person name="Yu S."/>
            <person name="Wang B."/>
            <person name="Wei J."/>
            <person name="Song S."/>
            <person name="Lu X."/>
            <person name="Gao Z."/>
            <person name="Gu W."/>
            <person name="Deng X."/>
            <person name="Ma D."/>
            <person name="Wang S."/>
            <person name="Liang W."/>
            <person name="Fang L."/>
            <person name="Cai C."/>
            <person name="Zhu X."/>
            <person name="Zhou B."/>
            <person name="Zhang Y."/>
            <person name="Chen Z."/>
            <person name="Xu S."/>
            <person name="Zhu R."/>
            <person name="Wang S."/>
            <person name="Zhang T."/>
            <person name="Zhao G."/>
        </authorList>
    </citation>
    <scope>NUCLEOTIDE SEQUENCE [LARGE SCALE GENOMIC DNA]</scope>
    <source>
        <strain evidence="12">cv. Xinhai21</strain>
        <tissue evidence="11">Leaf</tissue>
    </source>
</reference>
<dbReference type="GO" id="GO:0045893">
    <property type="term" value="P:positive regulation of DNA-templated transcription"/>
    <property type="evidence" value="ECO:0007669"/>
    <property type="project" value="InterPro"/>
</dbReference>
<dbReference type="SUPFAM" id="SSF57959">
    <property type="entry name" value="Leucine zipper domain"/>
    <property type="match status" value="1"/>
</dbReference>
<evidence type="ECO:0000259" key="10">
    <source>
        <dbReference type="PROSITE" id="PS50217"/>
    </source>
</evidence>
<accession>A0A2P5YFX9</accession>
<dbReference type="EMBL" id="KZ663252">
    <property type="protein sequence ID" value="PPS14483.1"/>
    <property type="molecule type" value="Genomic_DNA"/>
</dbReference>
<feature type="region of interest" description="Disordered" evidence="9">
    <location>
        <begin position="1"/>
        <end position="44"/>
    </location>
</feature>
<dbReference type="GO" id="GO:0005840">
    <property type="term" value="C:ribosome"/>
    <property type="evidence" value="ECO:0007669"/>
    <property type="project" value="UniProtKB-KW"/>
</dbReference>
<dbReference type="Proteomes" id="UP000239757">
    <property type="component" value="Unassembled WGS sequence"/>
</dbReference>
<dbReference type="Gene3D" id="1.20.5.170">
    <property type="match status" value="1"/>
</dbReference>
<dbReference type="GO" id="GO:0003677">
    <property type="term" value="F:DNA binding"/>
    <property type="evidence" value="ECO:0007669"/>
    <property type="project" value="UniProtKB-KW"/>
</dbReference>
<dbReference type="GO" id="GO:0003700">
    <property type="term" value="F:DNA-binding transcription factor activity"/>
    <property type="evidence" value="ECO:0007669"/>
    <property type="project" value="InterPro"/>
</dbReference>
<evidence type="ECO:0000256" key="6">
    <source>
        <dbReference type="ARBA" id="ARBA00023274"/>
    </source>
</evidence>
<keyword evidence="3" id="KW-0689">Ribosomal protein</keyword>
<dbReference type="FunFam" id="3.30.190.20:FF:000009">
    <property type="entry name" value="Ribosomal protein L10a"/>
    <property type="match status" value="1"/>
</dbReference>
<evidence type="ECO:0000256" key="2">
    <source>
        <dbReference type="ARBA" id="ARBA00010531"/>
    </source>
</evidence>
<feature type="domain" description="BZIP" evidence="10">
    <location>
        <begin position="279"/>
        <end position="323"/>
    </location>
</feature>
<comment type="similarity">
    <text evidence="2">Belongs to the universal ribosomal protein uL1 family.</text>
</comment>
<gene>
    <name evidence="11" type="ORF">GOBAR_AA06134</name>
</gene>
<dbReference type="OrthoDB" id="644067at2759"/>
<comment type="subunit">
    <text evidence="7">Interacts with the GTPase NUG2.</text>
</comment>
<dbReference type="PANTHER" id="PTHR22952:SF395">
    <property type="entry name" value="ABSCISIC ACID-INSENSITIVE 5-LIKE PROTEIN 1"/>
    <property type="match status" value="1"/>
</dbReference>
<evidence type="ECO:0000313" key="12">
    <source>
        <dbReference type="Proteomes" id="UP000239757"/>
    </source>
</evidence>
<dbReference type="Pfam" id="PF00687">
    <property type="entry name" value="Ribosomal_L1"/>
    <property type="match status" value="2"/>
</dbReference>
<dbReference type="InterPro" id="IPR043452">
    <property type="entry name" value="BZIP46-like"/>
</dbReference>
<dbReference type="InterPro" id="IPR046347">
    <property type="entry name" value="bZIP_sf"/>
</dbReference>
<evidence type="ECO:0000256" key="3">
    <source>
        <dbReference type="ARBA" id="ARBA00022980"/>
    </source>
</evidence>
<dbReference type="Gene3D" id="3.30.190.20">
    <property type="match status" value="2"/>
</dbReference>
<dbReference type="InterPro" id="IPR028364">
    <property type="entry name" value="Ribosomal_uL1/biogenesis"/>
</dbReference>
<dbReference type="PROSITE" id="PS50217">
    <property type="entry name" value="BZIP"/>
    <property type="match status" value="1"/>
</dbReference>
<proteinExistence type="inferred from homology"/>
<dbReference type="PROSITE" id="PS00036">
    <property type="entry name" value="BZIP_BASIC"/>
    <property type="match status" value="1"/>
</dbReference>
<dbReference type="GO" id="GO:1990904">
    <property type="term" value="C:ribonucleoprotein complex"/>
    <property type="evidence" value="ECO:0007669"/>
    <property type="project" value="UniProtKB-KW"/>
</dbReference>
<dbReference type="SMART" id="SM00338">
    <property type="entry name" value="BRLZ"/>
    <property type="match status" value="1"/>
</dbReference>
<evidence type="ECO:0000256" key="8">
    <source>
        <dbReference type="SAM" id="Coils"/>
    </source>
</evidence>
<evidence type="ECO:0000256" key="4">
    <source>
        <dbReference type="ARBA" id="ARBA00023125"/>
    </source>
</evidence>
<sequence length="592" mass="65978">MALSESESVAYGGIKKTGSPTQAPESPHEESTPDRSNSSPNKQNSIFSLTLDEIQLKSGKTFGSMNMDEFLANLWNVEENQQVLSQPEPIDGDKGMGCQPSLARQGSFSVPTPLCKKTVDEVWFEIQKELPQPREANDVADHEPPQRQQTLGEITLEDFLIKAGVVQEPSGSSQQNKASPIRINGASLDANYIMDAPIRNNNASMDANFGMGHMIGLGFPGHQIVSNGYAAGYSIFAQTVMGESSNGTENGNRTNSLLQPAVAPQNKKRIVDGPPEVVVERRQRRMIKNRESAARSRARRQAYTVELELELNQLKQENAKLKQLVVLKRKKELTCAKKKVDKMMTLRRTVSLGCKLQSDALREAISTIVANSKEKNRKFTETIELQIGLKNYDPQKDKRFSGSVKLPHIPRPKMKICMLGDAQHVEEAEKIGLDYMDVEALKKLNKNKKLVKKLAKKYHAFLASESVIKQIPRLLGPGLNKAGKIDEFGLTLHGQTGLSLLWVYEIGKFPTLVTHQESLESKVNETKAMVKFQLKKVLCMGVAVGNVAMEEKQIFQNVQMSVNFLVSLLKKNWQNVRCLYLKSTMGPSNRIF</sequence>
<dbReference type="GO" id="GO:0005634">
    <property type="term" value="C:nucleus"/>
    <property type="evidence" value="ECO:0007669"/>
    <property type="project" value="UniProtKB-SubCell"/>
</dbReference>
<feature type="coiled-coil region" evidence="8">
    <location>
        <begin position="304"/>
        <end position="331"/>
    </location>
</feature>